<dbReference type="STRING" id="1561998.A0A1I7T0Z6"/>
<dbReference type="PANTHER" id="PTHR12219:SF8">
    <property type="entry name" value="NADH DEHYDROGENASE [UBIQUINONE] IRON-SULFUR PROTEIN 4, MITOCHONDRIAL"/>
    <property type="match status" value="1"/>
</dbReference>
<evidence type="ECO:0000313" key="13">
    <source>
        <dbReference type="WBParaSite" id="Csp11.Scaffold456.g1361.t1"/>
    </source>
</evidence>
<dbReference type="FunFam" id="3.30.160.190:FF:000001">
    <property type="entry name" value="NADH-ubiquinone oxidoreductase 21 kDa subunit mitochondrial"/>
    <property type="match status" value="1"/>
</dbReference>
<sequence>MLRVGASRFLKSGSTICRSLSTGKDNLPVTRSHDAKKIELDDILEKPSIKTPVKVITDETMDIGGVPLEHQDARTARIFRPARETPQSAWGNTHSWTIELDNRQRWENPLMGWSGTADPLSNVGMDLKFATKEDAIAFCEKNRWEFDIEEPHERKIKPKNYGQNFSWNRRTRIGTK</sequence>
<dbReference type="Proteomes" id="UP000095282">
    <property type="component" value="Unplaced"/>
</dbReference>
<organism evidence="12 13">
    <name type="scientific">Caenorhabditis tropicalis</name>
    <dbReference type="NCBI Taxonomy" id="1561998"/>
    <lineage>
        <taxon>Eukaryota</taxon>
        <taxon>Metazoa</taxon>
        <taxon>Ecdysozoa</taxon>
        <taxon>Nematoda</taxon>
        <taxon>Chromadorea</taxon>
        <taxon>Rhabditida</taxon>
        <taxon>Rhabditina</taxon>
        <taxon>Rhabditomorpha</taxon>
        <taxon>Rhabditoidea</taxon>
        <taxon>Rhabditidae</taxon>
        <taxon>Peloderinae</taxon>
        <taxon>Caenorhabditis</taxon>
    </lineage>
</organism>
<keyword evidence="4 11" id="KW-0813">Transport</keyword>
<comment type="similarity">
    <text evidence="2 11">Belongs to the complex I NDUFS4 subunit family.</text>
</comment>
<evidence type="ECO:0000313" key="12">
    <source>
        <dbReference type="Proteomes" id="UP000095282"/>
    </source>
</evidence>
<protein>
    <recommendedName>
        <fullName evidence="3 11">NADH dehydrogenase [ubiquinone] iron-sulfur protein 4, mitochondrial</fullName>
    </recommendedName>
</protein>
<dbReference type="Gene3D" id="3.30.160.190">
    <property type="entry name" value="atu1810 like domain"/>
    <property type="match status" value="1"/>
</dbReference>
<dbReference type="AlphaFoldDB" id="A0A1I7T0Z6"/>
<evidence type="ECO:0000256" key="1">
    <source>
        <dbReference type="ARBA" id="ARBA00003195"/>
    </source>
</evidence>
<dbReference type="WBParaSite" id="Csp11.Scaffold456.g1361.t1">
    <property type="protein sequence ID" value="Csp11.Scaffold456.g1361.t1"/>
    <property type="gene ID" value="Csp11.Scaffold456.g1361"/>
</dbReference>
<dbReference type="GO" id="GO:0005743">
    <property type="term" value="C:mitochondrial inner membrane"/>
    <property type="evidence" value="ECO:0007669"/>
    <property type="project" value="UniProtKB-SubCell"/>
</dbReference>
<keyword evidence="10 11" id="KW-0472">Membrane</keyword>
<dbReference type="eggNOG" id="KOG3389">
    <property type="taxonomic scope" value="Eukaryota"/>
</dbReference>
<keyword evidence="12" id="KW-1185">Reference proteome</keyword>
<evidence type="ECO:0000256" key="9">
    <source>
        <dbReference type="ARBA" id="ARBA00023128"/>
    </source>
</evidence>
<dbReference type="Pfam" id="PF04800">
    <property type="entry name" value="NDUS4"/>
    <property type="match status" value="1"/>
</dbReference>
<comment type="subcellular location">
    <subcellularLocation>
        <location evidence="11">Mitochondrion inner membrane</location>
        <topology evidence="11">Peripheral membrane protein</topology>
        <orientation evidence="11">Matrix side</orientation>
    </subcellularLocation>
</comment>
<evidence type="ECO:0000256" key="3">
    <source>
        <dbReference type="ARBA" id="ARBA00015796"/>
    </source>
</evidence>
<reference evidence="13" key="1">
    <citation type="submission" date="2016-11" db="UniProtKB">
        <authorList>
            <consortium name="WormBaseParasite"/>
        </authorList>
    </citation>
    <scope>IDENTIFICATION</scope>
</reference>
<dbReference type="InterPro" id="IPR006885">
    <property type="entry name" value="NADH_UbQ_FeS_4_mit-like"/>
</dbReference>
<keyword evidence="6 11" id="KW-0999">Mitochondrion inner membrane</keyword>
<accession>A0A1I7T0Z6</accession>
<evidence type="ECO:0000256" key="2">
    <source>
        <dbReference type="ARBA" id="ARBA00005882"/>
    </source>
</evidence>
<evidence type="ECO:0000256" key="11">
    <source>
        <dbReference type="RuleBase" id="RU367010"/>
    </source>
</evidence>
<dbReference type="InterPro" id="IPR038532">
    <property type="entry name" value="NDUFS4-like_sf"/>
</dbReference>
<comment type="function">
    <text evidence="1 11">Accessory subunit of the mitochondrial membrane respiratory chain NADH dehydrogenase (Complex I), that is believed not to be involved in catalysis. Complex I functions in the transfer of electrons from NADH to the respiratory chain. The immediate electron acceptor for the enzyme is believed to be ubiquinone.</text>
</comment>
<dbReference type="PANTHER" id="PTHR12219">
    <property type="entry name" value="NADH-UBIQUINONE OXIDOREDUCTASE"/>
    <property type="match status" value="1"/>
</dbReference>
<evidence type="ECO:0000256" key="8">
    <source>
        <dbReference type="ARBA" id="ARBA00022982"/>
    </source>
</evidence>
<dbReference type="GO" id="GO:0022900">
    <property type="term" value="P:electron transport chain"/>
    <property type="evidence" value="ECO:0007669"/>
    <property type="project" value="InterPro"/>
</dbReference>
<evidence type="ECO:0000256" key="10">
    <source>
        <dbReference type="ARBA" id="ARBA00023136"/>
    </source>
</evidence>
<evidence type="ECO:0000256" key="6">
    <source>
        <dbReference type="ARBA" id="ARBA00022792"/>
    </source>
</evidence>
<keyword evidence="8 11" id="KW-0249">Electron transport</keyword>
<evidence type="ECO:0000256" key="7">
    <source>
        <dbReference type="ARBA" id="ARBA00022946"/>
    </source>
</evidence>
<keyword evidence="9 11" id="KW-0496">Mitochondrion</keyword>
<keyword evidence="5 11" id="KW-0679">Respiratory chain</keyword>
<proteinExistence type="inferred from homology"/>
<evidence type="ECO:0000256" key="4">
    <source>
        <dbReference type="ARBA" id="ARBA00022448"/>
    </source>
</evidence>
<evidence type="ECO:0000256" key="5">
    <source>
        <dbReference type="ARBA" id="ARBA00022660"/>
    </source>
</evidence>
<name>A0A1I7T0Z6_9PELO</name>
<keyword evidence="7 11" id="KW-0809">Transit peptide</keyword>